<name>M6CVU8_9LEPT</name>
<organism evidence="1 2">
    <name type="scientific">Leptospira alstonii serovar Sichuan str. 79601</name>
    <dbReference type="NCBI Taxonomy" id="1218565"/>
    <lineage>
        <taxon>Bacteria</taxon>
        <taxon>Pseudomonadati</taxon>
        <taxon>Spirochaetota</taxon>
        <taxon>Spirochaetia</taxon>
        <taxon>Leptospirales</taxon>
        <taxon>Leptospiraceae</taxon>
        <taxon>Leptospira</taxon>
    </lineage>
</organism>
<dbReference type="EMBL" id="ANIK01000047">
    <property type="protein sequence ID" value="EMJ94621.1"/>
    <property type="molecule type" value="Genomic_DNA"/>
</dbReference>
<dbReference type="PATRIC" id="fig|1218565.3.peg.2366"/>
<proteinExistence type="predicted"/>
<sequence>MAYFFSSSRIYDGASKEIDFLNSKVRIYLFFFQSELKMGFLSRKTQIVLLENFFSRKMDQEFKRWTRLLRAIETGTRIELTGYVLNDSFRRNLEKFLKLCLENYNKSDLAPVVYSVIQEMLLHGAMSNLREYFYQEEGIDFLDQNAFETSEEEFRKFLNTFDSNAVRNALKTKGLFLKVIIRHNHTGIAAEVLNNSKVIPFIEERLRKYLASAMEYKDLMDYYDSYPEDEDGRDIGLAFSILILRETGLKPELLRISVGEKVHTSRLEVPFGEEYRSIRKKNRNYEGVLSFPKESHEQETELPWKTNRCSYCGRTVDDRIFFSKIPDDVPIKGIPEPVRAGNGICAWCLSSYL</sequence>
<dbReference type="Proteomes" id="UP000011988">
    <property type="component" value="Unassembled WGS sequence"/>
</dbReference>
<evidence type="ECO:0000313" key="2">
    <source>
        <dbReference type="Proteomes" id="UP000011988"/>
    </source>
</evidence>
<evidence type="ECO:0000313" key="1">
    <source>
        <dbReference type="EMBL" id="EMJ94621.1"/>
    </source>
</evidence>
<comment type="caution">
    <text evidence="1">The sequence shown here is derived from an EMBL/GenBank/DDBJ whole genome shotgun (WGS) entry which is preliminary data.</text>
</comment>
<dbReference type="AlphaFoldDB" id="M6CVU8"/>
<protein>
    <submittedName>
        <fullName evidence="1">Uncharacterized protein</fullName>
    </submittedName>
</protein>
<reference evidence="1 2" key="1">
    <citation type="submission" date="2013-01" db="EMBL/GenBank/DDBJ databases">
        <authorList>
            <person name="Harkins D.M."/>
            <person name="Durkin A.S."/>
            <person name="Brinkac L.M."/>
            <person name="Haft D.H."/>
            <person name="Selengut J.D."/>
            <person name="Sanka R."/>
            <person name="DePew J."/>
            <person name="Purushe J."/>
            <person name="Galloway R.L."/>
            <person name="Vinetz J.M."/>
            <person name="Sutton G.G."/>
            <person name="Nierman W.C."/>
            <person name="Fouts D.E."/>
        </authorList>
    </citation>
    <scope>NUCLEOTIDE SEQUENCE [LARGE SCALE GENOMIC DNA]</scope>
    <source>
        <strain evidence="1 2">79601</strain>
    </source>
</reference>
<accession>M6CVU8</accession>
<gene>
    <name evidence="1" type="ORF">LEP1GSC194_0752</name>
</gene>